<keyword evidence="3" id="KW-1185">Reference proteome</keyword>
<feature type="non-terminal residue" evidence="2">
    <location>
        <position position="1"/>
    </location>
</feature>
<sequence>NQPLTVQRPERPGSRGSIRENRSKREKQLDMLARLFTKKDKCVAVCYHESKLFISSNGKEPKYAKEYIEKLREFANNQTSDNYEELLNLAIKQICHIEPENRDRVGNTELLDNFLVVAKDYNGKITLKQKKPSWERLPKVANELFQEVKDAREESTEESQKKIAKAIINKNIDDDIFKAVKTNNIEYIKGRHIFGPNSTKKTKLKIHAEMGMIERLLDEVDTQYIGLTKLSCDDCFAVIQLLNNGSLDNEDNPAEEKISETTSEVSKKETLSNPVELLEKLQLEELQARTE</sequence>
<dbReference type="Proteomes" id="UP000789901">
    <property type="component" value="Unassembled WGS sequence"/>
</dbReference>
<comment type="caution">
    <text evidence="2">The sequence shown here is derived from an EMBL/GenBank/DDBJ whole genome shotgun (WGS) entry which is preliminary data.</text>
</comment>
<evidence type="ECO:0000313" key="2">
    <source>
        <dbReference type="EMBL" id="CAG8851151.1"/>
    </source>
</evidence>
<organism evidence="2 3">
    <name type="scientific">Gigaspora margarita</name>
    <dbReference type="NCBI Taxonomy" id="4874"/>
    <lineage>
        <taxon>Eukaryota</taxon>
        <taxon>Fungi</taxon>
        <taxon>Fungi incertae sedis</taxon>
        <taxon>Mucoromycota</taxon>
        <taxon>Glomeromycotina</taxon>
        <taxon>Glomeromycetes</taxon>
        <taxon>Diversisporales</taxon>
        <taxon>Gigasporaceae</taxon>
        <taxon>Gigaspora</taxon>
    </lineage>
</organism>
<evidence type="ECO:0000313" key="3">
    <source>
        <dbReference type="Proteomes" id="UP000789901"/>
    </source>
</evidence>
<name>A0ABN7X965_GIGMA</name>
<dbReference type="EMBL" id="CAJVQB010104528">
    <property type="protein sequence ID" value="CAG8851151.1"/>
    <property type="molecule type" value="Genomic_DNA"/>
</dbReference>
<feature type="compositionally biased region" description="Basic and acidic residues" evidence="1">
    <location>
        <begin position="8"/>
        <end position="24"/>
    </location>
</feature>
<gene>
    <name evidence="2" type="ORF">GMARGA_LOCUS40584</name>
</gene>
<proteinExistence type="predicted"/>
<reference evidence="2 3" key="1">
    <citation type="submission" date="2021-06" db="EMBL/GenBank/DDBJ databases">
        <authorList>
            <person name="Kallberg Y."/>
            <person name="Tangrot J."/>
            <person name="Rosling A."/>
        </authorList>
    </citation>
    <scope>NUCLEOTIDE SEQUENCE [LARGE SCALE GENOMIC DNA]</scope>
    <source>
        <strain evidence="2 3">120-4 pot B 10/14</strain>
    </source>
</reference>
<protein>
    <submittedName>
        <fullName evidence="2">16082_t:CDS:1</fullName>
    </submittedName>
</protein>
<feature type="region of interest" description="Disordered" evidence="1">
    <location>
        <begin position="1"/>
        <end position="24"/>
    </location>
</feature>
<evidence type="ECO:0000256" key="1">
    <source>
        <dbReference type="SAM" id="MobiDB-lite"/>
    </source>
</evidence>
<accession>A0ABN7X965</accession>
<feature type="non-terminal residue" evidence="2">
    <location>
        <position position="291"/>
    </location>
</feature>